<keyword evidence="3" id="KW-0540">Nuclease</keyword>
<evidence type="ECO:0000256" key="7">
    <source>
        <dbReference type="ARBA" id="ARBA00022842"/>
    </source>
</evidence>
<organism evidence="10">
    <name type="scientific">Clandestinovirus</name>
    <dbReference type="NCBI Taxonomy" id="2831644"/>
    <lineage>
        <taxon>Viruses</taxon>
    </lineage>
</organism>
<feature type="compositionally biased region" description="Basic and acidic residues" evidence="9">
    <location>
        <begin position="452"/>
        <end position="476"/>
    </location>
</feature>
<dbReference type="PANTHER" id="PTHR15822:SF4">
    <property type="entry name" value="TYROSYL-DNA PHOSPHODIESTERASE 2"/>
    <property type="match status" value="1"/>
</dbReference>
<evidence type="ECO:0000256" key="4">
    <source>
        <dbReference type="ARBA" id="ARBA00022723"/>
    </source>
</evidence>
<dbReference type="GO" id="GO:0004518">
    <property type="term" value="F:nuclease activity"/>
    <property type="evidence" value="ECO:0007669"/>
    <property type="project" value="UniProtKB-KW"/>
</dbReference>
<evidence type="ECO:0000256" key="9">
    <source>
        <dbReference type="SAM" id="MobiDB-lite"/>
    </source>
</evidence>
<reference evidence="10" key="1">
    <citation type="submission" date="2021-06" db="EMBL/GenBank/DDBJ databases">
        <authorList>
            <person name="Rolland C."/>
        </authorList>
    </citation>
    <scope>NUCLEOTIDE SEQUENCE</scope>
    <source>
        <strain evidence="10">347.936635</strain>
    </source>
</reference>
<keyword evidence="4" id="KW-0479">Metal-binding</keyword>
<proteinExistence type="predicted"/>
<keyword evidence="8" id="KW-0234">DNA repair</keyword>
<gene>
    <name evidence="10" type="ORF">KOM_12_34</name>
</gene>
<evidence type="ECO:0000313" key="10">
    <source>
        <dbReference type="EMBL" id="QYA18304.1"/>
    </source>
</evidence>
<evidence type="ECO:0000256" key="5">
    <source>
        <dbReference type="ARBA" id="ARBA00022763"/>
    </source>
</evidence>
<dbReference type="PANTHER" id="PTHR15822">
    <property type="entry name" value="TRAF AND TNF RECEPTOR-ASSOCIATED PROTEIN"/>
    <property type="match status" value="1"/>
</dbReference>
<keyword evidence="7" id="KW-0460">Magnesium</keyword>
<comment type="cofactor">
    <cofactor evidence="1">
        <name>Mn(2+)</name>
        <dbReference type="ChEBI" id="CHEBI:29035"/>
    </cofactor>
</comment>
<feature type="region of interest" description="Disordered" evidence="9">
    <location>
        <begin position="397"/>
        <end position="485"/>
    </location>
</feature>
<dbReference type="EMBL" id="MZ420154">
    <property type="protein sequence ID" value="QYA18304.1"/>
    <property type="molecule type" value="Genomic_DNA"/>
</dbReference>
<keyword evidence="6" id="KW-0378">Hydrolase</keyword>
<dbReference type="GO" id="GO:0006302">
    <property type="term" value="P:double-strand break repair"/>
    <property type="evidence" value="ECO:0007669"/>
    <property type="project" value="TreeGrafter"/>
</dbReference>
<dbReference type="SUPFAM" id="SSF56219">
    <property type="entry name" value="DNase I-like"/>
    <property type="match status" value="1"/>
</dbReference>
<keyword evidence="5" id="KW-0227">DNA damage</keyword>
<name>A0A8F8KQF9_9VIRU</name>
<evidence type="ECO:0000256" key="1">
    <source>
        <dbReference type="ARBA" id="ARBA00001936"/>
    </source>
</evidence>
<dbReference type="GO" id="GO:0003697">
    <property type="term" value="F:single-stranded DNA binding"/>
    <property type="evidence" value="ECO:0007669"/>
    <property type="project" value="TreeGrafter"/>
</dbReference>
<dbReference type="Gene3D" id="3.60.10.10">
    <property type="entry name" value="Endonuclease/exonuclease/phosphatase"/>
    <property type="match status" value="1"/>
</dbReference>
<evidence type="ECO:0000256" key="3">
    <source>
        <dbReference type="ARBA" id="ARBA00022722"/>
    </source>
</evidence>
<feature type="compositionally biased region" description="Basic and acidic residues" evidence="9">
    <location>
        <begin position="430"/>
        <end position="441"/>
    </location>
</feature>
<accession>A0A8F8KQF9</accession>
<protein>
    <submittedName>
        <fullName evidence="10">5'-tyrosyl-DNA phosphodiesterase</fullName>
    </submittedName>
</protein>
<evidence type="ECO:0000256" key="2">
    <source>
        <dbReference type="ARBA" id="ARBA00001946"/>
    </source>
</evidence>
<dbReference type="GO" id="GO:0070260">
    <property type="term" value="F:5'-tyrosyl-DNA phosphodiesterase activity"/>
    <property type="evidence" value="ECO:0007669"/>
    <property type="project" value="TreeGrafter"/>
</dbReference>
<dbReference type="GO" id="GO:0046872">
    <property type="term" value="F:metal ion binding"/>
    <property type="evidence" value="ECO:0007669"/>
    <property type="project" value="UniProtKB-KW"/>
</dbReference>
<sequence length="485" mass="55637">MSSPQSVENNNEQHSFVAVTWYIDPHPDEYEASAETICRLLDTFHPDVVMMQNLDAKMVDLLTNNDSLKAHCYLLFPGPKKFDQNGKGCGFIVRQPCDPISIGTRKIKVTKTKDINCSFCRVKSTHETVFFLATASLSTTDPELRQQQYQVLLKHLNQENNVILGLSTFDDDTDSNNEYPLIVPLSSGWHDAWWNFDCPIARTHTVDAGNNVLVQNGTVARYDRMLYRMPARVKAMGFLGRKPMTNVRRSCPPSSHYALVVKWAYHTQTYEDFESDENDPKEFWSVCELNAVSKDSFYKGDDFTQPNQQPISEDQWDHKVTTADIKNMEKARTIFEIEKTVLDQHDDIDVKKTSDEEFVRSIIFSGAEGKTRSKDQPTSFSQAYQRLLNERSRLLQSLGPQPSGIRSFGQQTPQHTRDDQGSQQQNVLEDDNRQMETEEQVRSAVFGTSGENTDKQKMNQAEIDRLLMEREQDDQLFKSTQVPRM</sequence>
<dbReference type="InterPro" id="IPR051547">
    <property type="entry name" value="TDP2-like"/>
</dbReference>
<evidence type="ECO:0000256" key="8">
    <source>
        <dbReference type="ARBA" id="ARBA00023204"/>
    </source>
</evidence>
<comment type="cofactor">
    <cofactor evidence="2">
        <name>Mg(2+)</name>
        <dbReference type="ChEBI" id="CHEBI:18420"/>
    </cofactor>
</comment>
<dbReference type="InterPro" id="IPR036691">
    <property type="entry name" value="Endo/exonu/phosph_ase_sf"/>
</dbReference>
<evidence type="ECO:0000256" key="6">
    <source>
        <dbReference type="ARBA" id="ARBA00022801"/>
    </source>
</evidence>